<dbReference type="Pfam" id="PF00069">
    <property type="entry name" value="Pkinase"/>
    <property type="match status" value="1"/>
</dbReference>
<dbReference type="PROSITE" id="PS50011">
    <property type="entry name" value="PROTEIN_KINASE_DOM"/>
    <property type="match status" value="1"/>
</dbReference>
<dbReference type="EMBL" id="SNRW01009988">
    <property type="protein sequence ID" value="KAA6377192.1"/>
    <property type="molecule type" value="Genomic_DNA"/>
</dbReference>
<accession>A0A5J4V470</accession>
<dbReference type="Proteomes" id="UP000324800">
    <property type="component" value="Unassembled WGS sequence"/>
</dbReference>
<keyword evidence="2" id="KW-0418">Kinase</keyword>
<feature type="domain" description="Protein kinase" evidence="1">
    <location>
        <begin position="1"/>
        <end position="257"/>
    </location>
</feature>
<evidence type="ECO:0000313" key="2">
    <source>
        <dbReference type="EMBL" id="KAA6377192.1"/>
    </source>
</evidence>
<dbReference type="AlphaFoldDB" id="A0A5J4V470"/>
<evidence type="ECO:0000259" key="1">
    <source>
        <dbReference type="PROSITE" id="PS50011"/>
    </source>
</evidence>
<dbReference type="Gene3D" id="1.10.510.10">
    <property type="entry name" value="Transferase(Phosphotransferase) domain 1"/>
    <property type="match status" value="1"/>
</dbReference>
<feature type="non-terminal residue" evidence="2">
    <location>
        <position position="424"/>
    </location>
</feature>
<sequence length="424" mass="48198">MGCSSSANRVSDTSTLISKELNINDLNDNNYETIEMLAGNSYAQTYLAKQNSSGKFVILKKVKLLDTYQDQNGYNMVYEYCEGGNLRTTMKESRSLSDQILMNRIWDIFIQIILALDFIHSRNATHLNLKPENIFVMSDGRVKLNDFRNEHDLIGNNQSMSIWRRSYSSPEFISMQRLTSQSDIYSVGAIMYESVSGRHPFVADKEAEMIEKVKNCELSSEFPSFVPTEMQELIIQMLSYDPTSRPTVKTILNHKKIRELLGTSEQSEDDAKIGYIAPKFIIPDKILGSSNNNKFTHTNASNVNATISIDPIIKNGAVRIDFEFDKHDMNVFYIGVADASVIFEADKQPHEDRNDRKTVRYSSHGFISHYLSGDCVSGNKSFNKTHKVSAEVDMNSTPRTLRFFVSDDEQVNQIVNIPAAIRFF</sequence>
<protein>
    <submittedName>
        <fullName evidence="2">Putative NEK protein kinase</fullName>
    </submittedName>
</protein>
<dbReference type="GO" id="GO:0005524">
    <property type="term" value="F:ATP binding"/>
    <property type="evidence" value="ECO:0007669"/>
    <property type="project" value="InterPro"/>
</dbReference>
<dbReference type="InterPro" id="IPR011009">
    <property type="entry name" value="Kinase-like_dom_sf"/>
</dbReference>
<gene>
    <name evidence="2" type="ORF">EZS28_027281</name>
</gene>
<evidence type="ECO:0000313" key="3">
    <source>
        <dbReference type="Proteomes" id="UP000324800"/>
    </source>
</evidence>
<dbReference type="PANTHER" id="PTHR24361">
    <property type="entry name" value="MITOGEN-ACTIVATED KINASE KINASE KINASE"/>
    <property type="match status" value="1"/>
</dbReference>
<reference evidence="2 3" key="1">
    <citation type="submission" date="2019-03" db="EMBL/GenBank/DDBJ databases">
        <title>Single cell metagenomics reveals metabolic interactions within the superorganism composed of flagellate Streblomastix strix and complex community of Bacteroidetes bacteria on its surface.</title>
        <authorList>
            <person name="Treitli S.C."/>
            <person name="Kolisko M."/>
            <person name="Husnik F."/>
            <person name="Keeling P."/>
            <person name="Hampl V."/>
        </authorList>
    </citation>
    <scope>NUCLEOTIDE SEQUENCE [LARGE SCALE GENOMIC DNA]</scope>
    <source>
        <strain evidence="2">ST1C</strain>
    </source>
</reference>
<comment type="caution">
    <text evidence="2">The sequence shown here is derived from an EMBL/GenBank/DDBJ whole genome shotgun (WGS) entry which is preliminary data.</text>
</comment>
<name>A0A5J4V470_9EUKA</name>
<organism evidence="2 3">
    <name type="scientific">Streblomastix strix</name>
    <dbReference type="NCBI Taxonomy" id="222440"/>
    <lineage>
        <taxon>Eukaryota</taxon>
        <taxon>Metamonada</taxon>
        <taxon>Preaxostyla</taxon>
        <taxon>Oxymonadida</taxon>
        <taxon>Streblomastigidae</taxon>
        <taxon>Streblomastix</taxon>
    </lineage>
</organism>
<keyword evidence="2" id="KW-0808">Transferase</keyword>
<dbReference type="InterPro" id="IPR000719">
    <property type="entry name" value="Prot_kinase_dom"/>
</dbReference>
<dbReference type="GO" id="GO:0005737">
    <property type="term" value="C:cytoplasm"/>
    <property type="evidence" value="ECO:0007669"/>
    <property type="project" value="TreeGrafter"/>
</dbReference>
<dbReference type="InterPro" id="IPR053235">
    <property type="entry name" value="Ser_Thr_kinase"/>
</dbReference>
<dbReference type="OrthoDB" id="248923at2759"/>
<dbReference type="GO" id="GO:0004674">
    <property type="term" value="F:protein serine/threonine kinase activity"/>
    <property type="evidence" value="ECO:0007669"/>
    <property type="project" value="TreeGrafter"/>
</dbReference>
<dbReference type="SUPFAM" id="SSF56112">
    <property type="entry name" value="Protein kinase-like (PK-like)"/>
    <property type="match status" value="1"/>
</dbReference>
<proteinExistence type="predicted"/>